<gene>
    <name evidence="2" type="ORF">D2V07_15660</name>
</gene>
<dbReference type="Gene3D" id="1.10.10.2910">
    <property type="match status" value="1"/>
</dbReference>
<evidence type="ECO:0000259" key="1">
    <source>
        <dbReference type="Pfam" id="PF06114"/>
    </source>
</evidence>
<dbReference type="Pfam" id="PF06114">
    <property type="entry name" value="Peptidase_M78"/>
    <property type="match status" value="1"/>
</dbReference>
<dbReference type="EMBL" id="QXFL01000008">
    <property type="protein sequence ID" value="RIV83913.1"/>
    <property type="molecule type" value="Genomic_DNA"/>
</dbReference>
<dbReference type="AlphaFoldDB" id="A0A418NP06"/>
<keyword evidence="3" id="KW-1185">Reference proteome</keyword>
<dbReference type="Proteomes" id="UP000286576">
    <property type="component" value="Unassembled WGS sequence"/>
</dbReference>
<protein>
    <submittedName>
        <fullName evidence="2">ImmA/IrrE family metallo-endopeptidase</fullName>
    </submittedName>
</protein>
<organism evidence="2 3">
    <name type="scientific">Aurantiacibacter zhengii</name>
    <dbReference type="NCBI Taxonomy" id="2307003"/>
    <lineage>
        <taxon>Bacteria</taxon>
        <taxon>Pseudomonadati</taxon>
        <taxon>Pseudomonadota</taxon>
        <taxon>Alphaproteobacteria</taxon>
        <taxon>Sphingomonadales</taxon>
        <taxon>Erythrobacteraceae</taxon>
        <taxon>Aurantiacibacter</taxon>
    </lineage>
</organism>
<dbReference type="RefSeq" id="WP_119587857.1">
    <property type="nucleotide sequence ID" value="NZ_CAWODQ010000028.1"/>
</dbReference>
<feature type="domain" description="IrrE N-terminal-like" evidence="1">
    <location>
        <begin position="34"/>
        <end position="166"/>
    </location>
</feature>
<sequence length="172" mass="19143">MTPDKKRAERAALKLLSTHTISEARVPVRALARAAGCTVKLTPLDDDLSGMAFLKDGVKAIVVNSLHHPNRQRFTIAHELAHHQLHLPLLEKGVHVDKAIFRRDLHAASGTRPYEIEANHFAAELLMPKKQLRQFVGPDFDLQDDSQLIELAAKFGVSTAAIGYRIQNVYGR</sequence>
<evidence type="ECO:0000313" key="2">
    <source>
        <dbReference type="EMBL" id="RIV83913.1"/>
    </source>
</evidence>
<comment type="caution">
    <text evidence="2">The sequence shown here is derived from an EMBL/GenBank/DDBJ whole genome shotgun (WGS) entry which is preliminary data.</text>
</comment>
<reference evidence="2 3" key="1">
    <citation type="submission" date="2018-08" db="EMBL/GenBank/DDBJ databases">
        <title>Erythrobacter zhengii sp.nov., a bacterium isolated from deep-sea sediment.</title>
        <authorList>
            <person name="Fang C."/>
            <person name="Wu Y.-H."/>
            <person name="Sun C."/>
            <person name="Wang H."/>
            <person name="Cheng H."/>
            <person name="Meng F.-X."/>
            <person name="Wang C.-S."/>
            <person name="Xu X.-W."/>
        </authorList>
    </citation>
    <scope>NUCLEOTIDE SEQUENCE [LARGE SCALE GENOMIC DNA]</scope>
    <source>
        <strain evidence="2 3">V18</strain>
    </source>
</reference>
<dbReference type="OrthoDB" id="9794834at2"/>
<dbReference type="PANTHER" id="PTHR43236:SF2">
    <property type="entry name" value="BLL0069 PROTEIN"/>
    <property type="match status" value="1"/>
</dbReference>
<dbReference type="InterPro" id="IPR010359">
    <property type="entry name" value="IrrE_HExxH"/>
</dbReference>
<dbReference type="InterPro" id="IPR052345">
    <property type="entry name" value="Rad_response_metalloprotease"/>
</dbReference>
<dbReference type="PANTHER" id="PTHR43236">
    <property type="entry name" value="ANTITOXIN HIGA1"/>
    <property type="match status" value="1"/>
</dbReference>
<name>A0A418NP06_9SPHN</name>
<proteinExistence type="predicted"/>
<evidence type="ECO:0000313" key="3">
    <source>
        <dbReference type="Proteomes" id="UP000286576"/>
    </source>
</evidence>
<accession>A0A418NP06</accession>